<proteinExistence type="inferred from homology"/>
<keyword evidence="3" id="KW-0472">Membrane</keyword>
<reference evidence="9 10" key="1">
    <citation type="submission" date="2022-05" db="EMBL/GenBank/DDBJ databases">
        <title>Description of the Bartonella bilalgolemii sp. nov. Isolated from Apodemus uralensis (Pallas 1811).</title>
        <authorList>
            <person name="Zgheib R."/>
            <person name="Celebi B."/>
        </authorList>
    </citation>
    <scope>NUCLEOTIDE SEQUENCE [LARGE SCALE GENOMIC DNA]</scope>
    <source>
        <strain evidence="9 10">G70</strain>
    </source>
</reference>
<dbReference type="Proteomes" id="UP001523003">
    <property type="component" value="Unassembled WGS sequence"/>
</dbReference>
<sequence length="124" mass="14043">MKHICCILYLTITALILVACNHSQNHRNFLFINNMPTGIDGEWIDTNGIISSFHSGVFETRAADTREKLSEGTYHYINTHHVEIEIYSLLRGTVSRASCTISNDTMQLLCTSNTGSQFFLKRKT</sequence>
<feature type="signal peptide" evidence="8">
    <location>
        <begin position="1"/>
        <end position="25"/>
    </location>
</feature>
<evidence type="ECO:0000313" key="10">
    <source>
        <dbReference type="Proteomes" id="UP001523003"/>
    </source>
</evidence>
<keyword evidence="4" id="KW-0564">Palmitate</keyword>
<accession>A0ABT0P8N5</accession>
<evidence type="ECO:0000256" key="5">
    <source>
        <dbReference type="ARBA" id="ARBA00023237"/>
    </source>
</evidence>
<comment type="similarity">
    <text evidence="7">Belongs to the rhizobiaceae omp10 lipoprotein family.</text>
</comment>
<dbReference type="Pfam" id="PF26368">
    <property type="entry name" value="OMP10"/>
    <property type="match status" value="1"/>
</dbReference>
<comment type="subcellular location">
    <subcellularLocation>
        <location evidence="1">Cell outer membrane</location>
        <topology evidence="1">Lipid-anchor</topology>
    </subcellularLocation>
</comment>
<comment type="caution">
    <text evidence="9">The sequence shown here is derived from an EMBL/GenBank/DDBJ whole genome shotgun (WGS) entry which is preliminary data.</text>
</comment>
<organism evidence="9 10">
    <name type="scientific">Bartonella bilalgolemii</name>
    <dbReference type="NCBI Taxonomy" id="2942911"/>
    <lineage>
        <taxon>Bacteria</taxon>
        <taxon>Pseudomonadati</taxon>
        <taxon>Pseudomonadota</taxon>
        <taxon>Alphaproteobacteria</taxon>
        <taxon>Hyphomicrobiales</taxon>
        <taxon>Bartonellaceae</taxon>
        <taxon>Bartonella</taxon>
    </lineage>
</organism>
<dbReference type="EMBL" id="JAMCOF010000005">
    <property type="protein sequence ID" value="MCL6229736.1"/>
    <property type="molecule type" value="Genomic_DNA"/>
</dbReference>
<evidence type="ECO:0000256" key="6">
    <source>
        <dbReference type="ARBA" id="ARBA00023288"/>
    </source>
</evidence>
<keyword evidence="10" id="KW-1185">Reference proteome</keyword>
<evidence type="ECO:0000256" key="8">
    <source>
        <dbReference type="SAM" id="SignalP"/>
    </source>
</evidence>
<feature type="chain" id="PRO_5047293056" description="Outer membrane lipoprotein" evidence="8">
    <location>
        <begin position="26"/>
        <end position="124"/>
    </location>
</feature>
<keyword evidence="2 8" id="KW-0732">Signal</keyword>
<dbReference type="RefSeq" id="WP_249676496.1">
    <property type="nucleotide sequence ID" value="NZ_JAMCOF010000005.1"/>
</dbReference>
<evidence type="ECO:0000256" key="7">
    <source>
        <dbReference type="ARBA" id="ARBA00044505"/>
    </source>
</evidence>
<keyword evidence="6" id="KW-0449">Lipoprotein</keyword>
<evidence type="ECO:0000256" key="3">
    <source>
        <dbReference type="ARBA" id="ARBA00023136"/>
    </source>
</evidence>
<keyword evidence="5" id="KW-0998">Cell outer membrane</keyword>
<evidence type="ECO:0000313" key="9">
    <source>
        <dbReference type="EMBL" id="MCL6229736.1"/>
    </source>
</evidence>
<dbReference type="InterPro" id="IPR049857">
    <property type="entry name" value="Omp10-like"/>
</dbReference>
<gene>
    <name evidence="9" type="ORF">M4Z11_03835</name>
</gene>
<dbReference type="PROSITE" id="PS51257">
    <property type="entry name" value="PROKAR_LIPOPROTEIN"/>
    <property type="match status" value="1"/>
</dbReference>
<evidence type="ECO:0000256" key="1">
    <source>
        <dbReference type="ARBA" id="ARBA00004459"/>
    </source>
</evidence>
<evidence type="ECO:0008006" key="11">
    <source>
        <dbReference type="Google" id="ProtNLM"/>
    </source>
</evidence>
<evidence type="ECO:0000256" key="2">
    <source>
        <dbReference type="ARBA" id="ARBA00022729"/>
    </source>
</evidence>
<protein>
    <recommendedName>
        <fullName evidence="11">Outer membrane lipoprotein</fullName>
    </recommendedName>
</protein>
<name>A0ABT0P8N5_9HYPH</name>
<evidence type="ECO:0000256" key="4">
    <source>
        <dbReference type="ARBA" id="ARBA00023139"/>
    </source>
</evidence>